<feature type="transmembrane region" description="Helical" evidence="1">
    <location>
        <begin position="92"/>
        <end position="113"/>
    </location>
</feature>
<reference evidence="2" key="1">
    <citation type="submission" date="2023-07" db="EMBL/GenBank/DDBJ databases">
        <authorList>
            <person name="Kim M.K."/>
        </authorList>
    </citation>
    <scope>NUCLEOTIDE SEQUENCE</scope>
    <source>
        <strain evidence="2">ASUV-10-1</strain>
    </source>
</reference>
<feature type="transmembrane region" description="Helical" evidence="1">
    <location>
        <begin position="404"/>
        <end position="422"/>
    </location>
</feature>
<dbReference type="RefSeq" id="WP_305007238.1">
    <property type="nucleotide sequence ID" value="NZ_JAUQSY010000009.1"/>
</dbReference>
<proteinExistence type="predicted"/>
<feature type="transmembrane region" description="Helical" evidence="1">
    <location>
        <begin position="173"/>
        <end position="205"/>
    </location>
</feature>
<sequence>MQQVTVREILRRYGRRHRWLLGRLLLSLLLYAAYLPLSGYQPADLRFDAGQYWELGLKFFRDGHFSLLNYDEPLRGYLGPLLLQPGRLLTHLLHWPALYGARVLGAGWAALLFGLALPETWQWLSGRRLSQPRWLLLLGGTFIFWRDYFNFPLSDVPALTLLLLGLAALRRAGWGWALAAGVCLAGAINLRPIYLAALPGVLLLLALQQPRAGQLAALLMGAALVLTPQFLINQHHFGRPTPLVLAAPGPAARPLYLRQLLWGTSIQRFETSLIPAYPRTLIFADSAGARALAAAPPISSYGQFMAFASQQPLAVVGRSLRHLFNGLDLWFPTPYPRQLYPNGQEALRLLNYMLLGGGAALLLAAGGRALRRRPRPTLAAPAAGLLALLLPVLLTLPTAVECRFLLPLHLLLLLGVAGLAGPGALPRQWLGRLVAALLLLGWLGACWQLSAATAGQLLPPGTAVPEY</sequence>
<feature type="transmembrane region" description="Helical" evidence="1">
    <location>
        <begin position="20"/>
        <end position="37"/>
    </location>
</feature>
<keyword evidence="1" id="KW-1133">Transmembrane helix</keyword>
<accession>A0ABT9BCB3</accession>
<dbReference type="EMBL" id="JAUQSY010000009">
    <property type="protein sequence ID" value="MDO7875911.1"/>
    <property type="molecule type" value="Genomic_DNA"/>
</dbReference>
<keyword evidence="3" id="KW-1185">Reference proteome</keyword>
<gene>
    <name evidence="2" type="ORF">Q5H93_14300</name>
</gene>
<feature type="transmembrane region" description="Helical" evidence="1">
    <location>
        <begin position="378"/>
        <end position="398"/>
    </location>
</feature>
<comment type="caution">
    <text evidence="2">The sequence shown here is derived from an EMBL/GenBank/DDBJ whole genome shotgun (WGS) entry which is preliminary data.</text>
</comment>
<feature type="transmembrane region" description="Helical" evidence="1">
    <location>
        <begin position="212"/>
        <end position="232"/>
    </location>
</feature>
<dbReference type="Proteomes" id="UP001176429">
    <property type="component" value="Unassembled WGS sequence"/>
</dbReference>
<evidence type="ECO:0000313" key="2">
    <source>
        <dbReference type="EMBL" id="MDO7875911.1"/>
    </source>
</evidence>
<feature type="transmembrane region" description="Helical" evidence="1">
    <location>
        <begin position="429"/>
        <end position="450"/>
    </location>
</feature>
<evidence type="ECO:0008006" key="4">
    <source>
        <dbReference type="Google" id="ProtNLM"/>
    </source>
</evidence>
<evidence type="ECO:0000313" key="3">
    <source>
        <dbReference type="Proteomes" id="UP001176429"/>
    </source>
</evidence>
<keyword evidence="1" id="KW-0812">Transmembrane</keyword>
<name>A0ABT9BCB3_9BACT</name>
<protein>
    <recommendedName>
        <fullName evidence="4">Glycosyltransferase RgtA/B/C/D-like domain-containing protein</fullName>
    </recommendedName>
</protein>
<evidence type="ECO:0000256" key="1">
    <source>
        <dbReference type="SAM" id="Phobius"/>
    </source>
</evidence>
<keyword evidence="1" id="KW-0472">Membrane</keyword>
<organism evidence="2 3">
    <name type="scientific">Hymenobacter aranciens</name>
    <dbReference type="NCBI Taxonomy" id="3063996"/>
    <lineage>
        <taxon>Bacteria</taxon>
        <taxon>Pseudomonadati</taxon>
        <taxon>Bacteroidota</taxon>
        <taxon>Cytophagia</taxon>
        <taxon>Cytophagales</taxon>
        <taxon>Hymenobacteraceae</taxon>
        <taxon>Hymenobacter</taxon>
    </lineage>
</organism>